<evidence type="ECO:0000313" key="1">
    <source>
        <dbReference type="EMBL" id="MBD8037172.1"/>
    </source>
</evidence>
<protein>
    <submittedName>
        <fullName evidence="1">VWA domain-containing protein</fullName>
    </submittedName>
</protein>
<evidence type="ECO:0000313" key="2">
    <source>
        <dbReference type="Proteomes" id="UP000619101"/>
    </source>
</evidence>
<reference evidence="1 2" key="1">
    <citation type="submission" date="2020-08" db="EMBL/GenBank/DDBJ databases">
        <title>A Genomic Blueprint of the Chicken Gut Microbiome.</title>
        <authorList>
            <person name="Gilroy R."/>
            <person name="Ravi A."/>
            <person name="Getino M."/>
            <person name="Pursley I."/>
            <person name="Horton D.L."/>
            <person name="Alikhan N.-F."/>
            <person name="Baker D."/>
            <person name="Gharbi K."/>
            <person name="Hall N."/>
            <person name="Watson M."/>
            <person name="Adriaenssens E.M."/>
            <person name="Foster-Nyarko E."/>
            <person name="Jarju S."/>
            <person name="Secka A."/>
            <person name="Antonio M."/>
            <person name="Oren A."/>
            <person name="Chaudhuri R."/>
            <person name="La Ragione R.M."/>
            <person name="Hildebrand F."/>
            <person name="Pallen M.J."/>
        </authorList>
    </citation>
    <scope>NUCLEOTIDE SEQUENCE [LARGE SCALE GENOMIC DNA]</scope>
    <source>
        <strain evidence="1 2">A46</strain>
    </source>
</reference>
<name>A0ABR8XYZ8_9BACL</name>
<sequence>MTKEHRPILTDEILHFLYRNASFQALEEEQQQILFAKFKNEPLFKEVIEISIALEEMIEEVEATMPKIQDKDFLFPTEQQKLLLKNRTVSRGNVLFVPFEELEKLYSPMIVMIQQSDSMSEYEAFSKGTIMPLFNLCALQKRDLIILPFSHTTAEPLFFKNGTLDVSLFERFLYKHLNGTTQIVPALEKVLELFSKDIINNQRDLMIITDNQFNDFQPFIESDFTERLHELSVDVSVIAMSEADFEVQPIPFADKVFFANE</sequence>
<dbReference type="Proteomes" id="UP000619101">
    <property type="component" value="Unassembled WGS sequence"/>
</dbReference>
<organism evidence="1 2">
    <name type="scientific">Solibacillus faecavium</name>
    <dbReference type="NCBI Taxonomy" id="2762221"/>
    <lineage>
        <taxon>Bacteria</taxon>
        <taxon>Bacillati</taxon>
        <taxon>Bacillota</taxon>
        <taxon>Bacilli</taxon>
        <taxon>Bacillales</taxon>
        <taxon>Caryophanaceae</taxon>
        <taxon>Solibacillus</taxon>
    </lineage>
</organism>
<gene>
    <name evidence="1" type="ORF">H9635_10475</name>
</gene>
<accession>A0ABR8XYZ8</accession>
<dbReference type="EMBL" id="JACSPZ010000004">
    <property type="protein sequence ID" value="MBD8037172.1"/>
    <property type="molecule type" value="Genomic_DNA"/>
</dbReference>
<dbReference type="RefSeq" id="WP_191700239.1">
    <property type="nucleotide sequence ID" value="NZ_JACSPZ010000004.1"/>
</dbReference>
<dbReference type="SUPFAM" id="SSF53300">
    <property type="entry name" value="vWA-like"/>
    <property type="match status" value="1"/>
</dbReference>
<comment type="caution">
    <text evidence="1">The sequence shown here is derived from an EMBL/GenBank/DDBJ whole genome shotgun (WGS) entry which is preliminary data.</text>
</comment>
<dbReference type="InterPro" id="IPR036465">
    <property type="entry name" value="vWFA_dom_sf"/>
</dbReference>
<proteinExistence type="predicted"/>
<keyword evidence="2" id="KW-1185">Reference proteome</keyword>